<dbReference type="Proteomes" id="UP000180253">
    <property type="component" value="Unassembled WGS sequence"/>
</dbReference>
<dbReference type="OrthoDB" id="6313948at2"/>
<dbReference type="AlphaFoldDB" id="A0A1S1N6Y7"/>
<dbReference type="Gene3D" id="3.40.50.10610">
    <property type="entry name" value="ABC-type transport auxiliary lipoprotein component"/>
    <property type="match status" value="1"/>
</dbReference>
<sequence length="204" mass="22829">MRNLGCCFFILLLSACSSPTSQTSHYYGFSLELPQNTLSDTGQYTQTLKVNTVKMSGTADQQGIVQRLDNNKVSVAQYHFWAEHPSYMLTRSLNHTLSEHLPQWQILNTTVPTTTNNNYLLSVVVDDFAGHFAAGSLISGRWFVYTYQDGNPELLMHKTFTLTEPLKENGFSPLVQALQVSWLELGADISSELASLEQNPDDTN</sequence>
<name>A0A1S1N6Y7_9GAMM</name>
<evidence type="ECO:0000313" key="2">
    <source>
        <dbReference type="EMBL" id="OHU94422.1"/>
    </source>
</evidence>
<dbReference type="EMBL" id="MNAN01000034">
    <property type="protein sequence ID" value="OHU94422.1"/>
    <property type="molecule type" value="Genomic_DNA"/>
</dbReference>
<dbReference type="STRING" id="327939.BIW53_15210"/>
<dbReference type="InterPro" id="IPR005586">
    <property type="entry name" value="ABC_trans_aux"/>
</dbReference>
<evidence type="ECO:0000259" key="1">
    <source>
        <dbReference type="Pfam" id="PF03886"/>
    </source>
</evidence>
<protein>
    <recommendedName>
        <fullName evidence="1">ABC-type transport auxiliary lipoprotein component domain-containing protein</fullName>
    </recommendedName>
</protein>
<dbReference type="Pfam" id="PF03886">
    <property type="entry name" value="ABC_trans_aux"/>
    <property type="match status" value="1"/>
</dbReference>
<organism evidence="2 3">
    <name type="scientific">Pseudoalteromonas byunsanensis</name>
    <dbReference type="NCBI Taxonomy" id="327939"/>
    <lineage>
        <taxon>Bacteria</taxon>
        <taxon>Pseudomonadati</taxon>
        <taxon>Pseudomonadota</taxon>
        <taxon>Gammaproteobacteria</taxon>
        <taxon>Alteromonadales</taxon>
        <taxon>Pseudoalteromonadaceae</taxon>
        <taxon>Pseudoalteromonas</taxon>
    </lineage>
</organism>
<keyword evidence="3" id="KW-1185">Reference proteome</keyword>
<gene>
    <name evidence="2" type="ORF">BIW53_15210</name>
</gene>
<reference evidence="2 3" key="1">
    <citation type="submission" date="2016-10" db="EMBL/GenBank/DDBJ databases">
        <title>Pseudoalteromonas amylolytica sp. nov., isolated from the surface seawater.</title>
        <authorList>
            <person name="Wu Y.-H."/>
            <person name="Cheng H."/>
            <person name="Jin X.-B."/>
            <person name="Wang C.-S."/>
            <person name="Xu X.-W."/>
        </authorList>
    </citation>
    <scope>NUCLEOTIDE SEQUENCE [LARGE SCALE GENOMIC DNA]</scope>
    <source>
        <strain evidence="2 3">JCM 12483</strain>
    </source>
</reference>
<dbReference type="PROSITE" id="PS51257">
    <property type="entry name" value="PROKAR_LIPOPROTEIN"/>
    <property type="match status" value="1"/>
</dbReference>
<feature type="domain" description="ABC-type transport auxiliary lipoprotein component" evidence="1">
    <location>
        <begin position="30"/>
        <end position="189"/>
    </location>
</feature>
<dbReference type="SUPFAM" id="SSF159594">
    <property type="entry name" value="XCC0632-like"/>
    <property type="match status" value="1"/>
</dbReference>
<accession>A0A1S1N6Y7</accession>
<dbReference type="RefSeq" id="WP_070992882.1">
    <property type="nucleotide sequence ID" value="NZ_CBCSHD010000009.1"/>
</dbReference>
<evidence type="ECO:0000313" key="3">
    <source>
        <dbReference type="Proteomes" id="UP000180253"/>
    </source>
</evidence>
<comment type="caution">
    <text evidence="2">The sequence shown here is derived from an EMBL/GenBank/DDBJ whole genome shotgun (WGS) entry which is preliminary data.</text>
</comment>
<proteinExistence type="predicted"/>